<name>A0A0A6XEB9_ACTUT</name>
<dbReference type="Proteomes" id="UP000054537">
    <property type="component" value="Unassembled WGS sequence"/>
</dbReference>
<feature type="transmembrane region" description="Helical" evidence="1">
    <location>
        <begin position="360"/>
        <end position="381"/>
    </location>
</feature>
<feature type="transmembrane region" description="Helical" evidence="1">
    <location>
        <begin position="20"/>
        <end position="42"/>
    </location>
</feature>
<accession>A0A0A6XEB9</accession>
<keyword evidence="3" id="KW-1185">Reference proteome</keyword>
<proteinExistence type="predicted"/>
<feature type="transmembrane region" description="Helical" evidence="1">
    <location>
        <begin position="519"/>
        <end position="535"/>
    </location>
</feature>
<feature type="transmembrane region" description="Helical" evidence="1">
    <location>
        <begin position="314"/>
        <end position="330"/>
    </location>
</feature>
<dbReference type="EMBL" id="JRTT01000004">
    <property type="protein sequence ID" value="KHD78437.1"/>
    <property type="molecule type" value="Genomic_DNA"/>
</dbReference>
<feature type="transmembrane region" description="Helical" evidence="1">
    <location>
        <begin position="336"/>
        <end position="353"/>
    </location>
</feature>
<dbReference type="STRING" id="1869.MB27_04200"/>
<evidence type="ECO:0000313" key="2">
    <source>
        <dbReference type="EMBL" id="KHD78437.1"/>
    </source>
</evidence>
<feature type="transmembrane region" description="Helical" evidence="1">
    <location>
        <begin position="494"/>
        <end position="512"/>
    </location>
</feature>
<dbReference type="AlphaFoldDB" id="A0A0A6XEB9"/>
<feature type="transmembrane region" description="Helical" evidence="1">
    <location>
        <begin position="48"/>
        <end position="71"/>
    </location>
</feature>
<dbReference type="eggNOG" id="ENOG502ZKC6">
    <property type="taxonomic scope" value="Bacteria"/>
</dbReference>
<feature type="transmembrane region" description="Helical" evidence="1">
    <location>
        <begin position="583"/>
        <end position="602"/>
    </location>
</feature>
<keyword evidence="1" id="KW-0812">Transmembrane</keyword>
<feature type="transmembrane region" description="Helical" evidence="1">
    <location>
        <begin position="550"/>
        <end position="576"/>
    </location>
</feature>
<feature type="transmembrane region" description="Helical" evidence="1">
    <location>
        <begin position="254"/>
        <end position="271"/>
    </location>
</feature>
<evidence type="ECO:0000313" key="3">
    <source>
        <dbReference type="Proteomes" id="UP000054537"/>
    </source>
</evidence>
<feature type="transmembrane region" description="Helical" evidence="1">
    <location>
        <begin position="137"/>
        <end position="157"/>
    </location>
</feature>
<feature type="transmembrane region" description="Helical" evidence="1">
    <location>
        <begin position="291"/>
        <end position="307"/>
    </location>
</feature>
<feature type="transmembrane region" description="Helical" evidence="1">
    <location>
        <begin position="470"/>
        <end position="488"/>
    </location>
</feature>
<keyword evidence="1" id="KW-0472">Membrane</keyword>
<gene>
    <name evidence="2" type="ORF">MB27_04200</name>
</gene>
<feature type="transmembrane region" description="Helical" evidence="1">
    <location>
        <begin position="226"/>
        <end position="247"/>
    </location>
</feature>
<feature type="transmembrane region" description="Helical" evidence="1">
    <location>
        <begin position="83"/>
        <end position="101"/>
    </location>
</feature>
<protein>
    <submittedName>
        <fullName evidence="2">Uncharacterized protein</fullName>
    </submittedName>
</protein>
<organism evidence="2 3">
    <name type="scientific">Actinoplanes utahensis</name>
    <dbReference type="NCBI Taxonomy" id="1869"/>
    <lineage>
        <taxon>Bacteria</taxon>
        <taxon>Bacillati</taxon>
        <taxon>Actinomycetota</taxon>
        <taxon>Actinomycetes</taxon>
        <taxon>Micromonosporales</taxon>
        <taxon>Micromonosporaceae</taxon>
        <taxon>Actinoplanes</taxon>
    </lineage>
</organism>
<reference evidence="2 3" key="1">
    <citation type="submission" date="2014-10" db="EMBL/GenBank/DDBJ databases">
        <title>Draft genome sequence of Actinoplanes utahensis NRRL 12052.</title>
        <authorList>
            <person name="Velasco-Bucheli B."/>
            <person name="del Cerro C."/>
            <person name="Hormigo D."/>
            <person name="Garcia J.L."/>
            <person name="Acebal C."/>
            <person name="Arroyo M."/>
            <person name="de la Mata I."/>
        </authorList>
    </citation>
    <scope>NUCLEOTIDE SEQUENCE [LARGE SCALE GENOMIC DNA]</scope>
    <source>
        <strain evidence="2 3">NRRL 12052</strain>
    </source>
</reference>
<keyword evidence="1" id="KW-1133">Transmembrane helix</keyword>
<feature type="transmembrane region" description="Helical" evidence="1">
    <location>
        <begin position="107"/>
        <end position="125"/>
    </location>
</feature>
<feature type="transmembrane region" description="Helical" evidence="1">
    <location>
        <begin position="427"/>
        <end position="449"/>
    </location>
</feature>
<sequence length="768" mass="81178">MLNAPEVASAPKARRPIAGVLLRLLPWIFPAAVAFGVLHAFETPDRQIALYAAYFLLAVVVPGTLVFRGLYGSRGNWPEDLGLGAATGLVVLLLGWALGAATGLQDWLPAWPALIAVLFLAVPRLRRHWLISEPAPLPVAWSWAVAAVLVMVALWGITAFEGTELPPDTAVIYQDLYYHLALVHEMTRTMPFEVPQVAGDALRYHFLSDADMAAASMITGIPAANVLLRLWVLPIAAVAVVVFAALGRSAAGRWWVGALAAALGFVGYALTLGGPITPMLGGVPLTFLSPSQVYALPLIGLFTLLATEALRGRPLRGAWALLPLLALACAGAKSSVLPPLAAGVGLAGVVLLWRRRRIPWTAVGLLGAIVFGIVLGFRLFAGGGAGTLLIQPLQALHWMAPYAQTLGAGEGTAEKGFLVPGLAGADAAGWAFVVGLLAWWALMQAPRLVGLLVWPHRREETAGTVDPVRWLFGGIVVAGAGGLWAFAHPSLSQGYFYTGVLPMAAVLTAWTFADRIRTWLVPVLGGVAGAAWQVLAPEVKAPAEPSVADWAWALAVPVLTTAAVVVVPAVIGVAIWRKRALRALPVLLLAAIVGGGLANGVVQTAKRITDAPPKSSAASPSAVTEQEMRAALWLEENAGEEDLVATNVHCTPIKARENCNARAFWVAGLGGRRTLVESWGYADQSVAANGRNGLYYANQPAPYPEVFALNERVFRTGAAADVAELRDRFGVRWLFADSRAGAVSPALAQVADVRHTQGTVTIYELRPA</sequence>
<comment type="caution">
    <text evidence="2">The sequence shown here is derived from an EMBL/GenBank/DDBJ whole genome shotgun (WGS) entry which is preliminary data.</text>
</comment>
<evidence type="ECO:0000256" key="1">
    <source>
        <dbReference type="SAM" id="Phobius"/>
    </source>
</evidence>